<accession>A0ABR9UD78</accession>
<dbReference type="InterPro" id="IPR015421">
    <property type="entry name" value="PyrdxlP-dep_Trfase_major"/>
</dbReference>
<dbReference type="InterPro" id="IPR000653">
    <property type="entry name" value="DegT/StrS_aminotransferase"/>
</dbReference>
<keyword evidence="4" id="KW-0547">Nucleotide-binding</keyword>
<gene>
    <name evidence="4" type="ORF">IQ236_12920</name>
</gene>
<dbReference type="Gene3D" id="3.90.1150.10">
    <property type="entry name" value="Aspartate Aminotransferase, domain 1"/>
    <property type="match status" value="1"/>
</dbReference>
<protein>
    <submittedName>
        <fullName evidence="4">DegT/DnrJ/EryC1/StrS family aminotransferase</fullName>
    </submittedName>
</protein>
<evidence type="ECO:0000313" key="4">
    <source>
        <dbReference type="EMBL" id="MBE9144116.1"/>
    </source>
</evidence>
<evidence type="ECO:0000256" key="3">
    <source>
        <dbReference type="RuleBase" id="RU004508"/>
    </source>
</evidence>
<evidence type="ECO:0000256" key="1">
    <source>
        <dbReference type="ARBA" id="ARBA00022898"/>
    </source>
</evidence>
<keyword evidence="4" id="KW-0032">Aminotransferase</keyword>
<comment type="similarity">
    <text evidence="2 3">Belongs to the DegT/DnrJ/EryC1 family.</text>
</comment>
<evidence type="ECO:0000256" key="2">
    <source>
        <dbReference type="ARBA" id="ARBA00037999"/>
    </source>
</evidence>
<dbReference type="Proteomes" id="UP000640725">
    <property type="component" value="Unassembled WGS sequence"/>
</dbReference>
<evidence type="ECO:0000313" key="5">
    <source>
        <dbReference type="Proteomes" id="UP000640725"/>
    </source>
</evidence>
<dbReference type="SUPFAM" id="SSF53383">
    <property type="entry name" value="PLP-dependent transferases"/>
    <property type="match status" value="1"/>
</dbReference>
<dbReference type="Gene3D" id="3.40.640.10">
    <property type="entry name" value="Type I PLP-dependent aspartate aminotransferase-like (Major domain)"/>
    <property type="match status" value="1"/>
</dbReference>
<keyword evidence="4" id="KW-0808">Transferase</keyword>
<dbReference type="RefSeq" id="WP_193869639.1">
    <property type="nucleotide sequence ID" value="NZ_JADEWU010000026.1"/>
</dbReference>
<dbReference type="InterPro" id="IPR015424">
    <property type="entry name" value="PyrdxlP-dep_Trfase"/>
</dbReference>
<keyword evidence="1 3" id="KW-0663">Pyridoxal phosphate</keyword>
<dbReference type="EMBL" id="JADEWU010000026">
    <property type="protein sequence ID" value="MBE9144116.1"/>
    <property type="molecule type" value="Genomic_DNA"/>
</dbReference>
<proteinExistence type="inferred from homology"/>
<organism evidence="4 5">
    <name type="scientific">Planktothrix mougeotii LEGE 06226</name>
    <dbReference type="NCBI Taxonomy" id="1828728"/>
    <lineage>
        <taxon>Bacteria</taxon>
        <taxon>Bacillati</taxon>
        <taxon>Cyanobacteriota</taxon>
        <taxon>Cyanophyceae</taxon>
        <taxon>Oscillatoriophycideae</taxon>
        <taxon>Oscillatoriales</taxon>
        <taxon>Microcoleaceae</taxon>
        <taxon>Planktothrix</taxon>
    </lineage>
</organism>
<sequence length="384" mass="42564">MNTVPPLDLSQQYKLIQDEVSQAVQAVLASGRYIGGAIVEAFEQEFGQYIGVRETIACNSGTDALFLALRAFNIGPGDEVITTPFTFIATAEMISAVGATPVFVDIDPQTFNLDLEQIPKAITEKTKAIIPVHLFGQPVNMTRLMAIAQSYHLAVIEDCAQATGATWQGQKVGSIGHIGCFSFFPTKNLGACGDGGAVTTQDPTLAQSMRIIKEHGQASRYRSETIGINSRLDALQAAILRIKLPYLDTWNQQRQTMAQRYHQFLYPLAEIITPQEIAGGQSVWNQYTIRVLSTSERLNSDLKFRDYLRNYLQEKGIGSMVYYPIPLHQQPVYQNLGYQPHQLPSVEAVCQEVLSLPLFPELSPNQQQQVIDALKEGLVQTQQQ</sequence>
<dbReference type="CDD" id="cd00616">
    <property type="entry name" value="AHBA_syn"/>
    <property type="match status" value="1"/>
</dbReference>
<dbReference type="PANTHER" id="PTHR30244">
    <property type="entry name" value="TRANSAMINASE"/>
    <property type="match status" value="1"/>
</dbReference>
<dbReference type="PANTHER" id="PTHR30244:SF36">
    <property type="entry name" value="3-OXO-GLUCOSE-6-PHOSPHATE:GLUTAMATE AMINOTRANSFERASE"/>
    <property type="match status" value="1"/>
</dbReference>
<keyword evidence="4" id="KW-0067">ATP-binding</keyword>
<keyword evidence="5" id="KW-1185">Reference proteome</keyword>
<dbReference type="Pfam" id="PF01041">
    <property type="entry name" value="DegT_DnrJ_EryC1"/>
    <property type="match status" value="1"/>
</dbReference>
<dbReference type="GO" id="GO:0008483">
    <property type="term" value="F:transaminase activity"/>
    <property type="evidence" value="ECO:0007669"/>
    <property type="project" value="UniProtKB-KW"/>
</dbReference>
<comment type="caution">
    <text evidence="4">The sequence shown here is derived from an EMBL/GenBank/DDBJ whole genome shotgun (WGS) entry which is preliminary data.</text>
</comment>
<name>A0ABR9UD78_9CYAN</name>
<dbReference type="InterPro" id="IPR015422">
    <property type="entry name" value="PyrdxlP-dep_Trfase_small"/>
</dbReference>
<reference evidence="4 5" key="1">
    <citation type="submission" date="2020-10" db="EMBL/GenBank/DDBJ databases">
        <authorList>
            <person name="Castelo-Branco R."/>
            <person name="Eusebio N."/>
            <person name="Adriana R."/>
            <person name="Vieira A."/>
            <person name="Brugerolle De Fraissinette N."/>
            <person name="Rezende De Castro R."/>
            <person name="Schneider M.P."/>
            <person name="Vasconcelos V."/>
            <person name="Leao P.N."/>
        </authorList>
    </citation>
    <scope>NUCLEOTIDE SEQUENCE [LARGE SCALE GENOMIC DNA]</scope>
    <source>
        <strain evidence="4 5">LEGE 06226</strain>
    </source>
</reference>
<dbReference type="GO" id="GO:0005524">
    <property type="term" value="F:ATP binding"/>
    <property type="evidence" value="ECO:0007669"/>
    <property type="project" value="UniProtKB-KW"/>
</dbReference>
<dbReference type="PIRSF" id="PIRSF000390">
    <property type="entry name" value="PLP_StrS"/>
    <property type="match status" value="1"/>
</dbReference>